<proteinExistence type="predicted"/>
<dbReference type="RefSeq" id="WP_091358016.1">
    <property type="nucleotide sequence ID" value="NZ_AP025284.1"/>
</dbReference>
<dbReference type="PANTHER" id="PTHR33608:SF3">
    <property type="entry name" value="SLR2013 PROTEIN"/>
    <property type="match status" value="1"/>
</dbReference>
<dbReference type="PANTHER" id="PTHR33608">
    <property type="entry name" value="BLL2464 PROTEIN"/>
    <property type="match status" value="1"/>
</dbReference>
<organism evidence="2 3">
    <name type="scientific">Amphritea atlantica</name>
    <dbReference type="NCBI Taxonomy" id="355243"/>
    <lineage>
        <taxon>Bacteria</taxon>
        <taxon>Pseudomonadati</taxon>
        <taxon>Pseudomonadota</taxon>
        <taxon>Gammaproteobacteria</taxon>
        <taxon>Oceanospirillales</taxon>
        <taxon>Oceanospirillaceae</taxon>
        <taxon>Amphritea</taxon>
    </lineage>
</organism>
<sequence length="434" mass="49395">MIPSRRSVLLVTVVLLLALLAAVWPGLQWLRDLIAATVAGALLLDLLLHRRETVAEVSRELRGSIPVGVWSDVKLQVTNHTGRPQWLTLHDHHPSEYAVEGLPLQLSLPPERTARATYQIRPDQRGDGQFDGVDLVSVSPFGLWQRKQFVTLVDRIKVYPNFRAVSQYTLLATDNHLSQLGIKHQLRRGEGNDFHQLREYRTGDSLRQIDWKATSRYHKLISREYQDERDQQILFLLDCGRRMRHREEDGGHLDQALNSMLLLAYVAAEQGDAVGFHTFGGVKRWFPPVKGGTVVRQMIASTYDIEATLEAADYLEAARELMPLQRRRALIVLVTNTRDEDSDDLVTAVRLLSRRHLVVVADLREQILDTAQANRVSDFDAALRFHGVQEYLECRTQNHEKLRHQGAMPMDLLAKQLPVALVNQYLTVKASGRL</sequence>
<accession>A0A1H9HVU7</accession>
<dbReference type="OrthoDB" id="9812729at2"/>
<gene>
    <name evidence="2" type="ORF">SAMN03080615_02255</name>
</gene>
<keyword evidence="3" id="KW-1185">Reference proteome</keyword>
<protein>
    <submittedName>
        <fullName evidence="2">Uncharacterized conserved protein, DUF58 family, contains vWF domain</fullName>
    </submittedName>
</protein>
<dbReference type="EMBL" id="FOGB01000006">
    <property type="protein sequence ID" value="SEQ66466.1"/>
    <property type="molecule type" value="Genomic_DNA"/>
</dbReference>
<evidence type="ECO:0000259" key="1">
    <source>
        <dbReference type="Pfam" id="PF01882"/>
    </source>
</evidence>
<dbReference type="InterPro" id="IPR036465">
    <property type="entry name" value="vWFA_dom_sf"/>
</dbReference>
<evidence type="ECO:0000313" key="2">
    <source>
        <dbReference type="EMBL" id="SEQ66466.1"/>
    </source>
</evidence>
<dbReference type="AlphaFoldDB" id="A0A1H9HVU7"/>
<reference evidence="3" key="1">
    <citation type="submission" date="2016-10" db="EMBL/GenBank/DDBJ databases">
        <authorList>
            <person name="Varghese N."/>
            <person name="Submissions S."/>
        </authorList>
    </citation>
    <scope>NUCLEOTIDE SEQUENCE [LARGE SCALE GENOMIC DNA]</scope>
    <source>
        <strain evidence="3">DSM 18887</strain>
    </source>
</reference>
<feature type="domain" description="DUF58" evidence="1">
    <location>
        <begin position="197"/>
        <end position="380"/>
    </location>
</feature>
<dbReference type="Pfam" id="PF01882">
    <property type="entry name" value="DUF58"/>
    <property type="match status" value="1"/>
</dbReference>
<dbReference type="InterPro" id="IPR002881">
    <property type="entry name" value="DUF58"/>
</dbReference>
<dbReference type="STRING" id="355243.SAMN03080615_02255"/>
<evidence type="ECO:0000313" key="3">
    <source>
        <dbReference type="Proteomes" id="UP000198749"/>
    </source>
</evidence>
<dbReference type="SUPFAM" id="SSF53300">
    <property type="entry name" value="vWA-like"/>
    <property type="match status" value="1"/>
</dbReference>
<name>A0A1H9HVU7_9GAMM</name>
<dbReference type="Proteomes" id="UP000198749">
    <property type="component" value="Unassembled WGS sequence"/>
</dbReference>